<evidence type="ECO:0000313" key="3">
    <source>
        <dbReference type="Proteomes" id="UP001551329"/>
    </source>
</evidence>
<comment type="caution">
    <text evidence="2">The sequence shown here is derived from an EMBL/GenBank/DDBJ whole genome shotgun (WGS) entry which is preliminary data.</text>
</comment>
<evidence type="ECO:0000313" key="2">
    <source>
        <dbReference type="EMBL" id="MEU7072333.1"/>
    </source>
</evidence>
<organism evidence="2 3">
    <name type="scientific">Streptomyces narbonensis</name>
    <dbReference type="NCBI Taxonomy" id="67333"/>
    <lineage>
        <taxon>Bacteria</taxon>
        <taxon>Bacillati</taxon>
        <taxon>Actinomycetota</taxon>
        <taxon>Actinomycetes</taxon>
        <taxon>Kitasatosporales</taxon>
        <taxon>Streptomycetaceae</taxon>
        <taxon>Streptomyces</taxon>
    </lineage>
</organism>
<feature type="region of interest" description="Disordered" evidence="1">
    <location>
        <begin position="158"/>
        <end position="229"/>
    </location>
</feature>
<accession>A0ABV3CDZ5</accession>
<reference evidence="2 3" key="1">
    <citation type="submission" date="2024-06" db="EMBL/GenBank/DDBJ databases">
        <title>The Natural Products Discovery Center: Release of the First 8490 Sequenced Strains for Exploring Actinobacteria Biosynthetic Diversity.</title>
        <authorList>
            <person name="Kalkreuter E."/>
            <person name="Kautsar S.A."/>
            <person name="Yang D."/>
            <person name="Bader C.D."/>
            <person name="Teijaro C.N."/>
            <person name="Fluegel L."/>
            <person name="Davis C.M."/>
            <person name="Simpson J.R."/>
            <person name="Lauterbach L."/>
            <person name="Steele A.D."/>
            <person name="Gui C."/>
            <person name="Meng S."/>
            <person name="Li G."/>
            <person name="Viehrig K."/>
            <person name="Ye F."/>
            <person name="Su P."/>
            <person name="Kiefer A.F."/>
            <person name="Nichols A."/>
            <person name="Cepeda A.J."/>
            <person name="Yan W."/>
            <person name="Fan B."/>
            <person name="Jiang Y."/>
            <person name="Adhikari A."/>
            <person name="Zheng C.-J."/>
            <person name="Schuster L."/>
            <person name="Cowan T.M."/>
            <person name="Smanski M.J."/>
            <person name="Chevrette M.G."/>
            <person name="De Carvalho L.P.S."/>
            <person name="Shen B."/>
        </authorList>
    </citation>
    <scope>NUCLEOTIDE SEQUENCE [LARGE SCALE GENOMIC DNA]</scope>
    <source>
        <strain evidence="2 3">NPDC045974</strain>
    </source>
</reference>
<feature type="compositionally biased region" description="Low complexity" evidence="1">
    <location>
        <begin position="218"/>
        <end position="229"/>
    </location>
</feature>
<dbReference type="EMBL" id="JBEZAE010000012">
    <property type="protein sequence ID" value="MEU7072333.1"/>
    <property type="molecule type" value="Genomic_DNA"/>
</dbReference>
<dbReference type="Proteomes" id="UP001551329">
    <property type="component" value="Unassembled WGS sequence"/>
</dbReference>
<feature type="compositionally biased region" description="Low complexity" evidence="1">
    <location>
        <begin position="247"/>
        <end position="262"/>
    </location>
</feature>
<proteinExistence type="predicted"/>
<evidence type="ECO:0008006" key="4">
    <source>
        <dbReference type="Google" id="ProtNLM"/>
    </source>
</evidence>
<sequence length="291" mass="31783">MDVEKITEELYGLKPSDFVAARDGYVAEAREAKETTAATAIAALRRPTLAAWAANLLARRRPEETRQFLTLGETLREAHRTLDAEQLRVASRQQHQLITALAHTAADLSREAGQSLSDTVLHEIEQSLHGVLADPDVAEQWSRGRLVKAPEAAVGFAAVTPETPPARPAPAEQKATPKKKPGRETARLRRLERARATAEEADAELGRRERELGEARDAQQAATEAAEQAAARLDRLEHELQTVRQTATEAKAAETEASAAAKAAERELGEARRVAERAARAVERLEQEGEP</sequence>
<feature type="compositionally biased region" description="Basic and acidic residues" evidence="1">
    <location>
        <begin position="182"/>
        <end position="217"/>
    </location>
</feature>
<protein>
    <recommendedName>
        <fullName evidence="4">Transposase</fullName>
    </recommendedName>
</protein>
<dbReference type="RefSeq" id="WP_358477635.1">
    <property type="nucleotide sequence ID" value="NZ_JBEZAE010000012.1"/>
</dbReference>
<evidence type="ECO:0000256" key="1">
    <source>
        <dbReference type="SAM" id="MobiDB-lite"/>
    </source>
</evidence>
<feature type="region of interest" description="Disordered" evidence="1">
    <location>
        <begin position="244"/>
        <end position="269"/>
    </location>
</feature>
<gene>
    <name evidence="2" type="ORF">AB0A88_19630</name>
</gene>
<keyword evidence="3" id="KW-1185">Reference proteome</keyword>
<name>A0ABV3CDZ5_9ACTN</name>